<dbReference type="Gene3D" id="2.60.40.2730">
    <property type="match status" value="1"/>
</dbReference>
<evidence type="ECO:0000313" key="2">
    <source>
        <dbReference type="EMBL" id="BFO72317.1"/>
    </source>
</evidence>
<proteinExistence type="predicted"/>
<dbReference type="AlphaFoldDB" id="A0AB33IUR9"/>
<sequence length="716" mass="77461">MKQKIKCMTGKFLHALMVLMAGIMIVSCSEETTDSGKFQLYYSDVTDIGPSMSMTLYAPTYIGAKPYDFEITRVSLDGENVQNESFGIDKETGAIIIANTNQLAIGSYALSVACTSDGKHYSFDDIVHINMMRTVPEGIVATPKKLDVKYEDVLSKSEADLPTSAITTDGNHIHITKYVVANVRHEGELVDNDELFTVSDAGVVSFGKKHQNLKPGKYVIDMKLTTAVVDAESSEGLFANAVEVNVVSKPLSLVYEPDFSKVELGTDEPTKTVVPKMVGSRDGLKYSVKSIVPANAPVTIDAMTGELTLAKNDLALGTECKVTVTATNAYGSTDFNEVYTFTIVPLIHAITQFAYEPTVEMVEGTALVQKVKAVTGDEVKYAFKDLPSVLAGKLNINPQTGEVGAVKGNDIPQGNYNIQVVAENPKGSMTATFVLKVIKNKYLFTYVHWGNNVGLSPVRGYASQYRIKSSGPLVMKVQSSDIQSGVEAVYSIDTKNSSTSDATIDSRTGEITFKKWQAGKVFMVLVVTTTGKGTSAEVTVKTPVFVHCSAAVKGITVDYTPFVLQVNPRTGGISNAPAVSGGTPGKFLMDYRRSFNYYNIGGPASHVTGVLKGGDTNTFMYEMWKNYYGSAAVNAGARKPVSYYDNTSALNTTLCYVDATKDCAVRVNAGKWIFDQEYANGVFIGQMTYTNDGNANKVASGSQIFPLAIWFDTSFK</sequence>
<dbReference type="Gene3D" id="2.60.40.60">
    <property type="entry name" value="Cadherins"/>
    <property type="match status" value="1"/>
</dbReference>
<dbReference type="EMBL" id="AP035785">
    <property type="protein sequence ID" value="BFO72317.1"/>
    <property type="molecule type" value="Genomic_DNA"/>
</dbReference>
<reference evidence="2" key="1">
    <citation type="submission" date="2024-07" db="EMBL/GenBank/DDBJ databases">
        <title>Complete genome sequence of Prevotella sp. YM-2024 GTC17253.</title>
        <authorList>
            <person name="Hayashi M."/>
            <person name="Muto Y."/>
            <person name="Tanaka K."/>
            <person name="Niwa H."/>
        </authorList>
    </citation>
    <scope>NUCLEOTIDE SEQUENCE</scope>
    <source>
        <strain evidence="2">GTC17253</strain>
    </source>
</reference>
<dbReference type="InterPro" id="IPR032529">
    <property type="entry name" value="BT4661-like"/>
</dbReference>
<keyword evidence="1" id="KW-0732">Signal</keyword>
<dbReference type="Gene3D" id="2.60.40.2720">
    <property type="match status" value="1"/>
</dbReference>
<protein>
    <submittedName>
        <fullName evidence="2">DUF4958 family protein</fullName>
    </submittedName>
</protein>
<evidence type="ECO:0000256" key="1">
    <source>
        <dbReference type="SAM" id="SignalP"/>
    </source>
</evidence>
<dbReference type="PROSITE" id="PS51257">
    <property type="entry name" value="PROKAR_LIPOPROTEIN"/>
    <property type="match status" value="1"/>
</dbReference>
<dbReference type="Gene3D" id="2.60.40.10">
    <property type="entry name" value="Immunoglobulins"/>
    <property type="match status" value="1"/>
</dbReference>
<dbReference type="InterPro" id="IPR013783">
    <property type="entry name" value="Ig-like_fold"/>
</dbReference>
<dbReference type="Gene3D" id="2.60.40.2710">
    <property type="match status" value="1"/>
</dbReference>
<organism evidence="2">
    <name type="scientific">Prevotella sp. GTC17253</name>
    <dbReference type="NCBI Taxonomy" id="3236793"/>
    <lineage>
        <taxon>Bacteria</taxon>
        <taxon>Pseudomonadati</taxon>
        <taxon>Bacteroidota</taxon>
        <taxon>Bacteroidia</taxon>
        <taxon>Bacteroidales</taxon>
        <taxon>Prevotellaceae</taxon>
        <taxon>Prevotella</taxon>
    </lineage>
</organism>
<dbReference type="Gene3D" id="2.30.30.1270">
    <property type="match status" value="1"/>
</dbReference>
<feature type="chain" id="PRO_5044199157" evidence="1">
    <location>
        <begin position="29"/>
        <end position="716"/>
    </location>
</feature>
<accession>A0AB33IUR9</accession>
<name>A0AB33IUR9_9BACT</name>
<feature type="signal peptide" evidence="1">
    <location>
        <begin position="1"/>
        <end position="28"/>
    </location>
</feature>
<gene>
    <name evidence="2" type="ORF">GTC17253_22830</name>
</gene>
<dbReference type="Pfam" id="PF16319">
    <property type="entry name" value="SGBP_BT4661-like"/>
    <property type="match status" value="1"/>
</dbReference>